<feature type="transmembrane region" description="Helical" evidence="1">
    <location>
        <begin position="20"/>
        <end position="46"/>
    </location>
</feature>
<proteinExistence type="predicted"/>
<accession>A0A3N3DUQ9</accession>
<dbReference type="InterPro" id="IPR012902">
    <property type="entry name" value="N_methyl_site"/>
</dbReference>
<dbReference type="PROSITE" id="PS00409">
    <property type="entry name" value="PROKAR_NTER_METHYL"/>
    <property type="match status" value="1"/>
</dbReference>
<name>A0A3N3DUQ9_9VIBR</name>
<dbReference type="Pfam" id="PF07963">
    <property type="entry name" value="N_methyl"/>
    <property type="match status" value="1"/>
</dbReference>
<organism evidence="2 3">
    <name type="scientific">Vibrio ponticus</name>
    <dbReference type="NCBI Taxonomy" id="265668"/>
    <lineage>
        <taxon>Bacteria</taxon>
        <taxon>Pseudomonadati</taxon>
        <taxon>Pseudomonadota</taxon>
        <taxon>Gammaproteobacteria</taxon>
        <taxon>Vibrionales</taxon>
        <taxon>Vibrionaceae</taxon>
        <taxon>Vibrio</taxon>
    </lineage>
</organism>
<dbReference type="NCBIfam" id="TIGR02532">
    <property type="entry name" value="IV_pilin_GFxxxE"/>
    <property type="match status" value="1"/>
</dbReference>
<keyword evidence="1" id="KW-0812">Transmembrane</keyword>
<dbReference type="SUPFAM" id="SSF54523">
    <property type="entry name" value="Pili subunits"/>
    <property type="match status" value="1"/>
</dbReference>
<protein>
    <submittedName>
        <fullName evidence="2">Type II secretion system protein</fullName>
    </submittedName>
</protein>
<sequence length="177" mass="19512">MSLFSRQKRNRTAARIRSRVKGFTLVELVVVITVLGILAVTALSTFQSFRKDAKISALHGAKDAFATLNTQVYAKAVLQGEENKVAGMNNIDLDGDGNNDIRGYYGRIYYVLQLEKWLILGDDFTISSPSRGNPANPIFIIGFGPNKPTTSTKCHVEIYYPQDASGDVRYGVVSDKC</sequence>
<keyword evidence="1" id="KW-0472">Membrane</keyword>
<keyword evidence="1" id="KW-1133">Transmembrane helix</keyword>
<dbReference type="Gene3D" id="3.30.700.10">
    <property type="entry name" value="Glycoprotein, Type 4 Pilin"/>
    <property type="match status" value="1"/>
</dbReference>
<comment type="caution">
    <text evidence="2">The sequence shown here is derived from an EMBL/GenBank/DDBJ whole genome shotgun (WGS) entry which is preliminary data.</text>
</comment>
<gene>
    <name evidence="2" type="ORF">EGH82_19775</name>
</gene>
<dbReference type="Proteomes" id="UP000278792">
    <property type="component" value="Unassembled WGS sequence"/>
</dbReference>
<evidence type="ECO:0000313" key="2">
    <source>
        <dbReference type="EMBL" id="ROV58172.1"/>
    </source>
</evidence>
<dbReference type="InterPro" id="IPR045584">
    <property type="entry name" value="Pilin-like"/>
</dbReference>
<dbReference type="RefSeq" id="WP_123783357.1">
    <property type="nucleotide sequence ID" value="NZ_RKIK01000090.1"/>
</dbReference>
<evidence type="ECO:0000313" key="3">
    <source>
        <dbReference type="Proteomes" id="UP000278792"/>
    </source>
</evidence>
<dbReference type="EMBL" id="RKIK01000090">
    <property type="protein sequence ID" value="ROV58172.1"/>
    <property type="molecule type" value="Genomic_DNA"/>
</dbReference>
<dbReference type="AlphaFoldDB" id="A0A3N3DUQ9"/>
<evidence type="ECO:0000256" key="1">
    <source>
        <dbReference type="SAM" id="Phobius"/>
    </source>
</evidence>
<reference evidence="2 3" key="1">
    <citation type="submission" date="2018-11" db="EMBL/GenBank/DDBJ databases">
        <title>Vibrio ponticus strain CAIM 1751 pathogenic for the snapper Lutjanus guttatus.</title>
        <authorList>
            <person name="Soto-Rodriguez S."/>
            <person name="Lozano-Olvera R."/>
            <person name="Gomez-Gil B."/>
        </authorList>
    </citation>
    <scope>NUCLEOTIDE SEQUENCE [LARGE SCALE GENOMIC DNA]</scope>
    <source>
        <strain evidence="2 3">CAIM 1751</strain>
    </source>
</reference>